<dbReference type="AlphaFoldDB" id="A0A916RQ13"/>
<organism evidence="6 7">
    <name type="scientific">Ornithinibacillus halotolerans</name>
    <dbReference type="NCBI Taxonomy" id="1274357"/>
    <lineage>
        <taxon>Bacteria</taxon>
        <taxon>Bacillati</taxon>
        <taxon>Bacillota</taxon>
        <taxon>Bacilli</taxon>
        <taxon>Bacillales</taxon>
        <taxon>Bacillaceae</taxon>
        <taxon>Ornithinibacillus</taxon>
    </lineage>
</organism>
<name>A0A916RQ13_9BACI</name>
<dbReference type="RefSeq" id="WP_188383149.1">
    <property type="nucleotide sequence ID" value="NZ_BMEY01000002.1"/>
</dbReference>
<keyword evidence="7" id="KW-1185">Reference proteome</keyword>
<dbReference type="InterPro" id="IPR051202">
    <property type="entry name" value="Peptidase_C40"/>
</dbReference>
<keyword evidence="4" id="KW-0788">Thiol protease</keyword>
<proteinExistence type="inferred from homology"/>
<dbReference type="InterPro" id="IPR057812">
    <property type="entry name" value="SH3_YKFC_2nd"/>
</dbReference>
<evidence type="ECO:0000259" key="5">
    <source>
        <dbReference type="PROSITE" id="PS51935"/>
    </source>
</evidence>
<evidence type="ECO:0000256" key="4">
    <source>
        <dbReference type="ARBA" id="ARBA00022807"/>
    </source>
</evidence>
<evidence type="ECO:0000313" key="7">
    <source>
        <dbReference type="Proteomes" id="UP000613512"/>
    </source>
</evidence>
<dbReference type="InterPro" id="IPR038765">
    <property type="entry name" value="Papain-like_cys_pep_sf"/>
</dbReference>
<dbReference type="Gene3D" id="3.90.1720.10">
    <property type="entry name" value="endopeptidase domain like (from Nostoc punctiforme)"/>
    <property type="match status" value="1"/>
</dbReference>
<comment type="similarity">
    <text evidence="1">Belongs to the peptidase C40 family.</text>
</comment>
<evidence type="ECO:0000256" key="3">
    <source>
        <dbReference type="ARBA" id="ARBA00022801"/>
    </source>
</evidence>
<dbReference type="Gene3D" id="2.30.30.40">
    <property type="entry name" value="SH3 Domains"/>
    <property type="match status" value="2"/>
</dbReference>
<dbReference type="InterPro" id="IPR041382">
    <property type="entry name" value="SH3_16"/>
</dbReference>
<reference evidence="6" key="1">
    <citation type="journal article" date="2014" name="Int. J. Syst. Evol. Microbiol.">
        <title>Complete genome sequence of Corynebacterium casei LMG S-19264T (=DSM 44701T), isolated from a smear-ripened cheese.</title>
        <authorList>
            <consortium name="US DOE Joint Genome Institute (JGI-PGF)"/>
            <person name="Walter F."/>
            <person name="Albersmeier A."/>
            <person name="Kalinowski J."/>
            <person name="Ruckert C."/>
        </authorList>
    </citation>
    <scope>NUCLEOTIDE SEQUENCE</scope>
    <source>
        <strain evidence="6">CGMCC 1.12408</strain>
    </source>
</reference>
<dbReference type="PROSITE" id="PS51935">
    <property type="entry name" value="NLPC_P60"/>
    <property type="match status" value="1"/>
</dbReference>
<protein>
    <submittedName>
        <fullName evidence="6">Gamma-D-glutamyl-L-lysine endopeptidase</fullName>
    </submittedName>
</protein>
<dbReference type="Pfam" id="PF18348">
    <property type="entry name" value="SH3_16"/>
    <property type="match status" value="1"/>
</dbReference>
<evidence type="ECO:0000313" key="6">
    <source>
        <dbReference type="EMBL" id="GGA64424.1"/>
    </source>
</evidence>
<reference evidence="6" key="2">
    <citation type="submission" date="2020-09" db="EMBL/GenBank/DDBJ databases">
        <authorList>
            <person name="Sun Q."/>
            <person name="Zhou Y."/>
        </authorList>
    </citation>
    <scope>NUCLEOTIDE SEQUENCE</scope>
    <source>
        <strain evidence="6">CGMCC 1.12408</strain>
    </source>
</reference>
<sequence>MFAHNLRLPEIFHVASVQVATVWTNPESNREIDTFAVQSPTDVESWLSTLTYDEKVNLCDDNRVQTQVLYGETVVITETKGDWAKVTIPSQPSKKNEFGYPGWIPLQQLQQVTKEEWFQEHTAAIHTKHAWLENATGEKVMKLSYMTCLPVVEEDDVRVEVITPTGTGFLQKECVTIFPTKEGGPKGDGNSIIQAGEQYVGLDYLWGGMSAFGYDCSGFAYQMHKANGYLISRDASDQAAYGKEVAYDELLPGDLLFFAYEEGKGRIHHVGFYYGDDKMLHSPMTGKGIEITSLKDTIYEKELCIARRYWESGVE</sequence>
<feature type="domain" description="NlpC/P60" evidence="5">
    <location>
        <begin position="186"/>
        <end position="315"/>
    </location>
</feature>
<keyword evidence="2" id="KW-0645">Protease</keyword>
<dbReference type="EMBL" id="BMEY01000002">
    <property type="protein sequence ID" value="GGA64424.1"/>
    <property type="molecule type" value="Genomic_DNA"/>
</dbReference>
<dbReference type="GO" id="GO:0006508">
    <property type="term" value="P:proteolysis"/>
    <property type="evidence" value="ECO:0007669"/>
    <property type="project" value="UniProtKB-KW"/>
</dbReference>
<dbReference type="GO" id="GO:0008234">
    <property type="term" value="F:cysteine-type peptidase activity"/>
    <property type="evidence" value="ECO:0007669"/>
    <property type="project" value="UniProtKB-KW"/>
</dbReference>
<dbReference type="PANTHER" id="PTHR47053">
    <property type="entry name" value="MUREIN DD-ENDOPEPTIDASE MEPH-RELATED"/>
    <property type="match status" value="1"/>
</dbReference>
<dbReference type="Pfam" id="PF00877">
    <property type="entry name" value="NLPC_P60"/>
    <property type="match status" value="1"/>
</dbReference>
<evidence type="ECO:0000256" key="1">
    <source>
        <dbReference type="ARBA" id="ARBA00007074"/>
    </source>
</evidence>
<keyword evidence="3" id="KW-0378">Hydrolase</keyword>
<dbReference type="Proteomes" id="UP000613512">
    <property type="component" value="Unassembled WGS sequence"/>
</dbReference>
<accession>A0A916RQ13</accession>
<dbReference type="PANTHER" id="PTHR47053:SF3">
    <property type="entry name" value="GAMMA-D-GLUTAMYL-L-LYSINE DIPEPTIDYL-PEPTIDASE"/>
    <property type="match status" value="1"/>
</dbReference>
<gene>
    <name evidence="6" type="primary">ykfC</name>
    <name evidence="6" type="ORF">GCM10008025_05370</name>
</gene>
<comment type="caution">
    <text evidence="6">The sequence shown here is derived from an EMBL/GenBank/DDBJ whole genome shotgun (WGS) entry which is preliminary data.</text>
</comment>
<dbReference type="SUPFAM" id="SSF54001">
    <property type="entry name" value="Cysteine proteinases"/>
    <property type="match status" value="1"/>
</dbReference>
<evidence type="ECO:0000256" key="2">
    <source>
        <dbReference type="ARBA" id="ARBA00022670"/>
    </source>
</evidence>
<dbReference type="InterPro" id="IPR000064">
    <property type="entry name" value="NLP_P60_dom"/>
</dbReference>
<dbReference type="Pfam" id="PF23795">
    <property type="entry name" value="SH3_YKFC_2nd"/>
    <property type="match status" value="1"/>
</dbReference>